<dbReference type="Gene3D" id="2.60.40.1120">
    <property type="entry name" value="Carboxypeptidase-like, regulatory domain"/>
    <property type="match status" value="1"/>
</dbReference>
<keyword evidence="9" id="KW-0732">Signal</keyword>
<sequence length="837" mass="90764">MKQILTLILLTVMTLTVRAQFPAGGGPNRPGGSSVVGRITGTVIDSISKKPIDYATIALYAENVKAPINGVITDEKGNFKFENVQAGTYKVTVSFLGYPSKTINSVITTPGKPDRNLGDIFLAPSQRSLNEVTVVGQAGLVENKIDKLVYNVEKDITASGGTASDVLGKVPMVSVDINGNVSVRGDQNVRLLINGKQTGSSAANLADVLKSIPADQIKNIEVITSPSAKYDAEGSAGIINIVTKQKNVSGISGSINGGVGTRQNNGNMNLNYNKGRFHASANLGSFLSWPATSTSDFEQHIQNDTINTTTSTKGTSRVARHGIFSSASAGYDFNAYNSINTTFRLMHFSFTTNGSSNTDSAVPYSFTSDGKNSFSNFDWNMDYTHKFDEKGHELVFSTQWSRGSGVNNYANTYTAAFSDLTNNINSINNEYTFQLDYSLPVSKVLKVEAGGKTIIRRINSVSDYYDFNQDPSNLTFDPVLSNIYKYNQDVYAGYTVLTFTLPDKWAILAGIRDENTNIHGDPVNASQNLSPFDQSYNTFIPSLTLQKQLGGNNTLKVIYSKRIARPSLQFLNPFINTSSPQSQSVGNPELNPETSNTYELDYNAFFGTSSLNTSIYYRHTTGLIEGIATPISVIVDGTPEGGTLTRFQNVGVNNSIGGSLFGSVTPFKIFTITGNVNMYTYKPDPTGEFSTDKTQNGTYIMYNGFLRGTLTLPNNYLAEMFGFGGSSRRTIQGTNPAFAMYGIGVRKQLMQKKMSVGINVVQPFANDKHFDSKISSPGFTQTSTNVVPFRSFGVTFSYSFGKMTFSQPRKQGIQNDDLKQGDSNQQQGAGGAGGGNR</sequence>
<feature type="domain" description="Outer membrane protein beta-barrel" evidence="10">
    <location>
        <begin position="385"/>
        <end position="798"/>
    </location>
</feature>
<feature type="region of interest" description="Disordered" evidence="8">
    <location>
        <begin position="811"/>
        <end position="837"/>
    </location>
</feature>
<evidence type="ECO:0000256" key="4">
    <source>
        <dbReference type="ARBA" id="ARBA00022692"/>
    </source>
</evidence>
<evidence type="ECO:0000256" key="3">
    <source>
        <dbReference type="ARBA" id="ARBA00022452"/>
    </source>
</evidence>
<feature type="chain" id="PRO_5022872008" evidence="9">
    <location>
        <begin position="20"/>
        <end position="837"/>
    </location>
</feature>
<name>A0A5B8V1D0_9SPHI</name>
<keyword evidence="12" id="KW-1185">Reference proteome</keyword>
<dbReference type="Pfam" id="PF14905">
    <property type="entry name" value="OMP_b-brl_3"/>
    <property type="match status" value="1"/>
</dbReference>
<dbReference type="OrthoDB" id="606851at2"/>
<evidence type="ECO:0000313" key="12">
    <source>
        <dbReference type="Proteomes" id="UP000321479"/>
    </source>
</evidence>
<evidence type="ECO:0000256" key="9">
    <source>
        <dbReference type="SAM" id="SignalP"/>
    </source>
</evidence>
<dbReference type="EMBL" id="CP042436">
    <property type="protein sequence ID" value="QEC65260.1"/>
    <property type="molecule type" value="Genomic_DNA"/>
</dbReference>
<dbReference type="Proteomes" id="UP000321479">
    <property type="component" value="Chromosome"/>
</dbReference>
<dbReference type="InterPro" id="IPR039426">
    <property type="entry name" value="TonB-dep_rcpt-like"/>
</dbReference>
<dbReference type="InterPro" id="IPR036942">
    <property type="entry name" value="Beta-barrel_TonB_sf"/>
</dbReference>
<dbReference type="InterPro" id="IPR041700">
    <property type="entry name" value="OMP_b-brl_3"/>
</dbReference>
<evidence type="ECO:0000256" key="8">
    <source>
        <dbReference type="SAM" id="MobiDB-lite"/>
    </source>
</evidence>
<evidence type="ECO:0000313" key="11">
    <source>
        <dbReference type="EMBL" id="QEC65260.1"/>
    </source>
</evidence>
<organism evidence="11 12">
    <name type="scientific">Mucilaginibacter ginsenosidivorans</name>
    <dbReference type="NCBI Taxonomy" id="398053"/>
    <lineage>
        <taxon>Bacteria</taxon>
        <taxon>Pseudomonadati</taxon>
        <taxon>Bacteroidota</taxon>
        <taxon>Sphingobacteriia</taxon>
        <taxon>Sphingobacteriales</taxon>
        <taxon>Sphingobacteriaceae</taxon>
        <taxon>Mucilaginibacter</taxon>
    </lineage>
</organism>
<feature type="compositionally biased region" description="Gly residues" evidence="8">
    <location>
        <begin position="828"/>
        <end position="837"/>
    </location>
</feature>
<dbReference type="Gene3D" id="2.170.130.10">
    <property type="entry name" value="TonB-dependent receptor, plug domain"/>
    <property type="match status" value="1"/>
</dbReference>
<evidence type="ECO:0000256" key="5">
    <source>
        <dbReference type="ARBA" id="ARBA00023136"/>
    </source>
</evidence>
<dbReference type="Gene3D" id="2.40.170.20">
    <property type="entry name" value="TonB-dependent receptor, beta-barrel domain"/>
    <property type="match status" value="1"/>
</dbReference>
<evidence type="ECO:0000256" key="2">
    <source>
        <dbReference type="ARBA" id="ARBA00022448"/>
    </source>
</evidence>
<feature type="signal peptide" evidence="9">
    <location>
        <begin position="1"/>
        <end position="19"/>
    </location>
</feature>
<dbReference type="GO" id="GO:0009279">
    <property type="term" value="C:cell outer membrane"/>
    <property type="evidence" value="ECO:0007669"/>
    <property type="project" value="UniProtKB-SubCell"/>
</dbReference>
<evidence type="ECO:0000256" key="1">
    <source>
        <dbReference type="ARBA" id="ARBA00004571"/>
    </source>
</evidence>
<dbReference type="InterPro" id="IPR008969">
    <property type="entry name" value="CarboxyPept-like_regulatory"/>
</dbReference>
<evidence type="ECO:0000259" key="10">
    <source>
        <dbReference type="Pfam" id="PF14905"/>
    </source>
</evidence>
<keyword evidence="11" id="KW-0675">Receptor</keyword>
<keyword evidence="4 7" id="KW-0812">Transmembrane</keyword>
<comment type="subcellular location">
    <subcellularLocation>
        <location evidence="1 7">Cell outer membrane</location>
        <topology evidence="1 7">Multi-pass membrane protein</topology>
    </subcellularLocation>
</comment>
<dbReference type="SUPFAM" id="SSF56935">
    <property type="entry name" value="Porins"/>
    <property type="match status" value="1"/>
</dbReference>
<dbReference type="PANTHER" id="PTHR40980:SF4">
    <property type="entry name" value="TONB-DEPENDENT RECEPTOR-LIKE BETA-BARREL DOMAIN-CONTAINING PROTEIN"/>
    <property type="match status" value="1"/>
</dbReference>
<keyword evidence="3 7" id="KW-1134">Transmembrane beta strand</keyword>
<protein>
    <submittedName>
        <fullName evidence="11">TonB-dependent receptor</fullName>
    </submittedName>
</protein>
<proteinExistence type="inferred from homology"/>
<reference evidence="11 12" key="1">
    <citation type="journal article" date="2017" name="Curr. Microbiol.">
        <title>Mucilaginibacter ginsenosidivorans sp. nov., Isolated from Soil of Ginseng Field.</title>
        <authorList>
            <person name="Kim M.M."/>
            <person name="Siddiqi M.Z."/>
            <person name="Im W.T."/>
        </authorList>
    </citation>
    <scope>NUCLEOTIDE SEQUENCE [LARGE SCALE GENOMIC DNA]</scope>
    <source>
        <strain evidence="11 12">Gsoil 3017</strain>
    </source>
</reference>
<dbReference type="Pfam" id="PF13620">
    <property type="entry name" value="CarboxypepD_reg"/>
    <property type="match status" value="1"/>
</dbReference>
<comment type="similarity">
    <text evidence="7">Belongs to the TonB-dependent receptor family.</text>
</comment>
<accession>A0A5B8V1D0</accession>
<keyword evidence="6 7" id="KW-0998">Cell outer membrane</keyword>
<evidence type="ECO:0000256" key="7">
    <source>
        <dbReference type="PROSITE-ProRule" id="PRU01360"/>
    </source>
</evidence>
<dbReference type="PANTHER" id="PTHR40980">
    <property type="entry name" value="PLUG DOMAIN-CONTAINING PROTEIN"/>
    <property type="match status" value="1"/>
</dbReference>
<dbReference type="KEGG" id="mgin:FRZ54_22700"/>
<dbReference type="SUPFAM" id="SSF49464">
    <property type="entry name" value="Carboxypeptidase regulatory domain-like"/>
    <property type="match status" value="1"/>
</dbReference>
<dbReference type="AlphaFoldDB" id="A0A5B8V1D0"/>
<keyword evidence="2 7" id="KW-0813">Transport</keyword>
<dbReference type="InterPro" id="IPR037066">
    <property type="entry name" value="Plug_dom_sf"/>
</dbReference>
<dbReference type="PROSITE" id="PS52016">
    <property type="entry name" value="TONB_DEPENDENT_REC_3"/>
    <property type="match status" value="1"/>
</dbReference>
<gene>
    <name evidence="11" type="ORF">FRZ54_22700</name>
</gene>
<keyword evidence="5 7" id="KW-0472">Membrane</keyword>
<evidence type="ECO:0000256" key="6">
    <source>
        <dbReference type="ARBA" id="ARBA00023237"/>
    </source>
</evidence>